<accession>A0ACC2ETM4</accession>
<dbReference type="EMBL" id="CM055092">
    <property type="protein sequence ID" value="KAJ7569863.1"/>
    <property type="molecule type" value="Genomic_DNA"/>
</dbReference>
<evidence type="ECO:0000313" key="1">
    <source>
        <dbReference type="EMBL" id="KAJ7569863.1"/>
    </source>
</evidence>
<proteinExistence type="predicted"/>
<keyword evidence="2" id="KW-1185">Reference proteome</keyword>
<sequence>MSRKLYILVIYLVTVSLRLGSVSSQLSVDFYQQTCPNVDSIVTKAFTSIAQQDNVVPSSLLRLFAHDCFVEFYIQGCDGSILISSTANNTAERDAADNINFPPNPFDAMAKVKKTVEAACPGVVSCADILAMGARDVVVFAGGPSWNVFKGRRDGRISEASRTAGLIPGANFNVDQLVANFALSNLTVSDMIVLSGAHTVGFSHCQQFTNRLYKFSSNVTTDPSMSRDYAAILEKQCPQFGGDPGTVQAFDITTPFTFDNDYYQDLQQGKGLLFSDQVLFNDLRTRDLVNQLAANQTFFFSAFTQAMIKFGMVGVKTGSVGEIRRDCAVVN</sequence>
<dbReference type="Proteomes" id="UP001162992">
    <property type="component" value="Chromosome 1"/>
</dbReference>
<gene>
    <name evidence="1" type="ORF">O6H91_01G098100</name>
</gene>
<evidence type="ECO:0000313" key="2">
    <source>
        <dbReference type="Proteomes" id="UP001162992"/>
    </source>
</evidence>
<organism evidence="1 2">
    <name type="scientific">Diphasiastrum complanatum</name>
    <name type="common">Issler's clubmoss</name>
    <name type="synonym">Lycopodium complanatum</name>
    <dbReference type="NCBI Taxonomy" id="34168"/>
    <lineage>
        <taxon>Eukaryota</taxon>
        <taxon>Viridiplantae</taxon>
        <taxon>Streptophyta</taxon>
        <taxon>Embryophyta</taxon>
        <taxon>Tracheophyta</taxon>
        <taxon>Lycopodiopsida</taxon>
        <taxon>Lycopodiales</taxon>
        <taxon>Lycopodiaceae</taxon>
        <taxon>Lycopodioideae</taxon>
        <taxon>Diphasiastrum</taxon>
    </lineage>
</organism>
<name>A0ACC2ETM4_DIPCM</name>
<reference evidence="2" key="1">
    <citation type="journal article" date="2024" name="Proc. Natl. Acad. Sci. U.S.A.">
        <title>Extraordinary preservation of gene collinearity over three hundred million years revealed in homosporous lycophytes.</title>
        <authorList>
            <person name="Li C."/>
            <person name="Wickell D."/>
            <person name="Kuo L.Y."/>
            <person name="Chen X."/>
            <person name="Nie B."/>
            <person name="Liao X."/>
            <person name="Peng D."/>
            <person name="Ji J."/>
            <person name="Jenkins J."/>
            <person name="Williams M."/>
            <person name="Shu S."/>
            <person name="Plott C."/>
            <person name="Barry K."/>
            <person name="Rajasekar S."/>
            <person name="Grimwood J."/>
            <person name="Han X."/>
            <person name="Sun S."/>
            <person name="Hou Z."/>
            <person name="He W."/>
            <person name="Dai G."/>
            <person name="Sun C."/>
            <person name="Schmutz J."/>
            <person name="Leebens-Mack J.H."/>
            <person name="Li F.W."/>
            <person name="Wang L."/>
        </authorList>
    </citation>
    <scope>NUCLEOTIDE SEQUENCE [LARGE SCALE GENOMIC DNA]</scope>
    <source>
        <strain evidence="2">cv. PW_Plant_1</strain>
    </source>
</reference>
<protein>
    <submittedName>
        <fullName evidence="1">Uncharacterized protein</fullName>
    </submittedName>
</protein>
<comment type="caution">
    <text evidence="1">The sequence shown here is derived from an EMBL/GenBank/DDBJ whole genome shotgun (WGS) entry which is preliminary data.</text>
</comment>